<dbReference type="InParanoid" id="A0A5Q0BK11"/>
<organism evidence="1 2">
    <name type="scientific">Candidatus Methylospira mobilis</name>
    <dbReference type="NCBI Taxonomy" id="1808979"/>
    <lineage>
        <taxon>Bacteria</taxon>
        <taxon>Pseudomonadati</taxon>
        <taxon>Pseudomonadota</taxon>
        <taxon>Gammaproteobacteria</taxon>
        <taxon>Methylococcales</taxon>
        <taxon>Methylococcaceae</taxon>
        <taxon>Candidatus Methylospira</taxon>
    </lineage>
</organism>
<keyword evidence="2" id="KW-1185">Reference proteome</keyword>
<dbReference type="KEGG" id="mmob:F6R98_07560"/>
<evidence type="ECO:0000313" key="2">
    <source>
        <dbReference type="Proteomes" id="UP000325755"/>
    </source>
</evidence>
<name>A0A5Q0BK11_9GAMM</name>
<gene>
    <name evidence="1" type="ORF">F6R98_07560</name>
</gene>
<proteinExistence type="predicted"/>
<dbReference type="EMBL" id="CP044205">
    <property type="protein sequence ID" value="QFY42498.1"/>
    <property type="molecule type" value="Genomic_DNA"/>
</dbReference>
<reference evidence="1 2" key="1">
    <citation type="submission" date="2019-09" db="EMBL/GenBank/DDBJ databases">
        <title>Ecophysiology of the spiral-shaped methanotroph Methylospira mobilis as revealed by the complete genome sequence.</title>
        <authorList>
            <person name="Oshkin I.Y."/>
            <person name="Dedysh S.N."/>
            <person name="Miroshnikov K."/>
            <person name="Danilova O.V."/>
            <person name="Hakobyan A."/>
            <person name="Liesack W."/>
        </authorList>
    </citation>
    <scope>NUCLEOTIDE SEQUENCE [LARGE SCALE GENOMIC DNA]</scope>
    <source>
        <strain evidence="1 2">Shm1</strain>
    </source>
</reference>
<dbReference type="Proteomes" id="UP000325755">
    <property type="component" value="Chromosome"/>
</dbReference>
<dbReference type="AlphaFoldDB" id="A0A5Q0BK11"/>
<sequence>MKTLMQINNSLFSEQGRSPKLAQRFVRARQSRNTDKRLIVRDLALNHPAPHLIADLFQALITYSAFPRH</sequence>
<protein>
    <submittedName>
        <fullName evidence="1">Uncharacterized protein</fullName>
    </submittedName>
</protein>
<accession>A0A5Q0BK11</accession>
<evidence type="ECO:0000313" key="1">
    <source>
        <dbReference type="EMBL" id="QFY42498.1"/>
    </source>
</evidence>
<dbReference type="RefSeq" id="WP_153248494.1">
    <property type="nucleotide sequence ID" value="NZ_CP044205.1"/>
</dbReference>